<protein>
    <submittedName>
        <fullName evidence="1">Uncharacterized protein</fullName>
    </submittedName>
</protein>
<dbReference type="EMBL" id="WHUW01000029">
    <property type="protein sequence ID" value="KAF8434315.1"/>
    <property type="molecule type" value="Genomic_DNA"/>
</dbReference>
<proteinExistence type="predicted"/>
<name>A0AAD4GAW4_BOLED</name>
<reference evidence="1" key="1">
    <citation type="submission" date="2019-10" db="EMBL/GenBank/DDBJ databases">
        <authorList>
            <consortium name="DOE Joint Genome Institute"/>
            <person name="Kuo A."/>
            <person name="Miyauchi S."/>
            <person name="Kiss E."/>
            <person name="Drula E."/>
            <person name="Kohler A."/>
            <person name="Sanchez-Garcia M."/>
            <person name="Andreopoulos B."/>
            <person name="Barry K.W."/>
            <person name="Bonito G."/>
            <person name="Buee M."/>
            <person name="Carver A."/>
            <person name="Chen C."/>
            <person name="Cichocki N."/>
            <person name="Clum A."/>
            <person name="Culley D."/>
            <person name="Crous P.W."/>
            <person name="Fauchery L."/>
            <person name="Girlanda M."/>
            <person name="Hayes R."/>
            <person name="Keri Z."/>
            <person name="LaButti K."/>
            <person name="Lipzen A."/>
            <person name="Lombard V."/>
            <person name="Magnuson J."/>
            <person name="Maillard F."/>
            <person name="Morin E."/>
            <person name="Murat C."/>
            <person name="Nolan M."/>
            <person name="Ohm R."/>
            <person name="Pangilinan J."/>
            <person name="Pereira M."/>
            <person name="Perotto S."/>
            <person name="Peter M."/>
            <person name="Riley R."/>
            <person name="Sitrit Y."/>
            <person name="Stielow B."/>
            <person name="Szollosi G."/>
            <person name="Zifcakova L."/>
            <person name="Stursova M."/>
            <person name="Spatafora J.W."/>
            <person name="Tedersoo L."/>
            <person name="Vaario L.-M."/>
            <person name="Yamada A."/>
            <person name="Yan M."/>
            <person name="Wang P."/>
            <person name="Xu J."/>
            <person name="Bruns T."/>
            <person name="Baldrian P."/>
            <person name="Vilgalys R."/>
            <person name="Henrissat B."/>
            <person name="Grigoriev I.V."/>
            <person name="Hibbett D."/>
            <person name="Nagy L.G."/>
            <person name="Martin F.M."/>
        </authorList>
    </citation>
    <scope>NUCLEOTIDE SEQUENCE</scope>
    <source>
        <strain evidence="1">BED1</strain>
    </source>
</reference>
<keyword evidence="2" id="KW-1185">Reference proteome</keyword>
<gene>
    <name evidence="1" type="ORF">L210DRAFT_2598595</name>
</gene>
<organism evidence="1 2">
    <name type="scientific">Boletus edulis BED1</name>
    <dbReference type="NCBI Taxonomy" id="1328754"/>
    <lineage>
        <taxon>Eukaryota</taxon>
        <taxon>Fungi</taxon>
        <taxon>Dikarya</taxon>
        <taxon>Basidiomycota</taxon>
        <taxon>Agaricomycotina</taxon>
        <taxon>Agaricomycetes</taxon>
        <taxon>Agaricomycetidae</taxon>
        <taxon>Boletales</taxon>
        <taxon>Boletineae</taxon>
        <taxon>Boletaceae</taxon>
        <taxon>Boletoideae</taxon>
        <taxon>Boletus</taxon>
    </lineage>
</organism>
<dbReference type="AlphaFoldDB" id="A0AAD4GAW4"/>
<comment type="caution">
    <text evidence="1">The sequence shown here is derived from an EMBL/GenBank/DDBJ whole genome shotgun (WGS) entry which is preliminary data.</text>
</comment>
<evidence type="ECO:0000313" key="1">
    <source>
        <dbReference type="EMBL" id="KAF8434315.1"/>
    </source>
</evidence>
<sequence length="214" mass="24089">MGTLLGSPWCTASRLVLGMRHAVPCRTLIPKVQVCAKDMRASSNSPRIIQICISVLSASRARSESLTVDPHVSRTRPSDLSQSLALAGTAVDGLAPNCRIYVSGECRTSCFVLDTAGRVLLVSEPRPPKCQELERFEYLVSLCWFFFFYIWPRRDETTISVAPHVWRFPFRTFWMETGRPGRPCAMCIDIHHRVEKHTPWLCSPGADGMYLLMA</sequence>
<reference evidence="1" key="2">
    <citation type="journal article" date="2020" name="Nat. Commun.">
        <title>Large-scale genome sequencing of mycorrhizal fungi provides insights into the early evolution of symbiotic traits.</title>
        <authorList>
            <person name="Miyauchi S."/>
            <person name="Kiss E."/>
            <person name="Kuo A."/>
            <person name="Drula E."/>
            <person name="Kohler A."/>
            <person name="Sanchez-Garcia M."/>
            <person name="Morin E."/>
            <person name="Andreopoulos B."/>
            <person name="Barry K.W."/>
            <person name="Bonito G."/>
            <person name="Buee M."/>
            <person name="Carver A."/>
            <person name="Chen C."/>
            <person name="Cichocki N."/>
            <person name="Clum A."/>
            <person name="Culley D."/>
            <person name="Crous P.W."/>
            <person name="Fauchery L."/>
            <person name="Girlanda M."/>
            <person name="Hayes R.D."/>
            <person name="Keri Z."/>
            <person name="LaButti K."/>
            <person name="Lipzen A."/>
            <person name="Lombard V."/>
            <person name="Magnuson J."/>
            <person name="Maillard F."/>
            <person name="Murat C."/>
            <person name="Nolan M."/>
            <person name="Ohm R.A."/>
            <person name="Pangilinan J."/>
            <person name="Pereira M.F."/>
            <person name="Perotto S."/>
            <person name="Peter M."/>
            <person name="Pfister S."/>
            <person name="Riley R."/>
            <person name="Sitrit Y."/>
            <person name="Stielow J.B."/>
            <person name="Szollosi G."/>
            <person name="Zifcakova L."/>
            <person name="Stursova M."/>
            <person name="Spatafora J.W."/>
            <person name="Tedersoo L."/>
            <person name="Vaario L.M."/>
            <person name="Yamada A."/>
            <person name="Yan M."/>
            <person name="Wang P."/>
            <person name="Xu J."/>
            <person name="Bruns T."/>
            <person name="Baldrian P."/>
            <person name="Vilgalys R."/>
            <person name="Dunand C."/>
            <person name="Henrissat B."/>
            <person name="Grigoriev I.V."/>
            <person name="Hibbett D."/>
            <person name="Nagy L.G."/>
            <person name="Martin F.M."/>
        </authorList>
    </citation>
    <scope>NUCLEOTIDE SEQUENCE</scope>
    <source>
        <strain evidence="1">BED1</strain>
    </source>
</reference>
<evidence type="ECO:0000313" key="2">
    <source>
        <dbReference type="Proteomes" id="UP001194468"/>
    </source>
</evidence>
<dbReference type="Proteomes" id="UP001194468">
    <property type="component" value="Unassembled WGS sequence"/>
</dbReference>
<accession>A0AAD4GAW4</accession>